<dbReference type="Proteomes" id="UP000272400">
    <property type="component" value="Unassembled WGS sequence"/>
</dbReference>
<dbReference type="AlphaFoldDB" id="A0A3N1D020"/>
<protein>
    <submittedName>
        <fullName evidence="3">Dienelactone hydrolase</fullName>
    </submittedName>
</protein>
<organism evidence="3 4">
    <name type="scientific">Actinocorallia herbida</name>
    <dbReference type="NCBI Taxonomy" id="58109"/>
    <lineage>
        <taxon>Bacteria</taxon>
        <taxon>Bacillati</taxon>
        <taxon>Actinomycetota</taxon>
        <taxon>Actinomycetes</taxon>
        <taxon>Streptosporangiales</taxon>
        <taxon>Thermomonosporaceae</taxon>
        <taxon>Actinocorallia</taxon>
    </lineage>
</organism>
<evidence type="ECO:0000313" key="4">
    <source>
        <dbReference type="Proteomes" id="UP000272400"/>
    </source>
</evidence>
<dbReference type="OrthoDB" id="188362at2"/>
<dbReference type="PANTHER" id="PTHR22946">
    <property type="entry name" value="DIENELACTONE HYDROLASE DOMAIN-CONTAINING PROTEIN-RELATED"/>
    <property type="match status" value="1"/>
</dbReference>
<comment type="similarity">
    <text evidence="1">Belongs to the AB hydrolase superfamily.</text>
</comment>
<feature type="domain" description="Dienelactone hydrolase" evidence="2">
    <location>
        <begin position="38"/>
        <end position="252"/>
    </location>
</feature>
<evidence type="ECO:0000259" key="2">
    <source>
        <dbReference type="Pfam" id="PF01738"/>
    </source>
</evidence>
<keyword evidence="3" id="KW-0378">Hydrolase</keyword>
<sequence length="255" mass="28038">MTEFSGVHQRLVARVPLEPDARLEAEVVAYAEREQTLEGYAVHDAAVADPKPAVIVLHDWTGLREYPRARAQMLARLGYFAFAADLYGTGRRFDDQKEAAAEAGRYYGDLPLLRERVRAAYDVVAADPRVDETRIVVIGYCFGGSAALEFARTGADLAGTVSFHGGLQPHDPADVTRVKGSLLILTGGADPVVPDAAVTAFADELRTRPDLDWQITVYSGAPHSFTLPETPAYREVADRRSWRALTSFLEEVFTR</sequence>
<dbReference type="RefSeq" id="WP_123666232.1">
    <property type="nucleotide sequence ID" value="NZ_RJKE01000001.1"/>
</dbReference>
<keyword evidence="4" id="KW-1185">Reference proteome</keyword>
<dbReference type="GO" id="GO:0016787">
    <property type="term" value="F:hydrolase activity"/>
    <property type="evidence" value="ECO:0007669"/>
    <property type="project" value="UniProtKB-KW"/>
</dbReference>
<dbReference type="EMBL" id="RJKE01000001">
    <property type="protein sequence ID" value="ROO86875.1"/>
    <property type="molecule type" value="Genomic_DNA"/>
</dbReference>
<reference evidence="3 4" key="1">
    <citation type="submission" date="2018-11" db="EMBL/GenBank/DDBJ databases">
        <title>Sequencing the genomes of 1000 actinobacteria strains.</title>
        <authorList>
            <person name="Klenk H.-P."/>
        </authorList>
    </citation>
    <scope>NUCLEOTIDE SEQUENCE [LARGE SCALE GENOMIC DNA]</scope>
    <source>
        <strain evidence="3 4">DSM 44254</strain>
    </source>
</reference>
<gene>
    <name evidence="3" type="ORF">EDD29_4457</name>
</gene>
<dbReference type="InterPro" id="IPR002925">
    <property type="entry name" value="Dienelactn_hydro"/>
</dbReference>
<dbReference type="InterPro" id="IPR029058">
    <property type="entry name" value="AB_hydrolase_fold"/>
</dbReference>
<dbReference type="Gene3D" id="3.40.50.1820">
    <property type="entry name" value="alpha/beta hydrolase"/>
    <property type="match status" value="1"/>
</dbReference>
<dbReference type="Pfam" id="PF01738">
    <property type="entry name" value="DLH"/>
    <property type="match status" value="1"/>
</dbReference>
<proteinExistence type="inferred from homology"/>
<evidence type="ECO:0000256" key="1">
    <source>
        <dbReference type="ARBA" id="ARBA00008645"/>
    </source>
</evidence>
<dbReference type="SUPFAM" id="SSF53474">
    <property type="entry name" value="alpha/beta-Hydrolases"/>
    <property type="match status" value="1"/>
</dbReference>
<evidence type="ECO:0000313" key="3">
    <source>
        <dbReference type="EMBL" id="ROO86875.1"/>
    </source>
</evidence>
<accession>A0A3N1D020</accession>
<dbReference type="PANTHER" id="PTHR22946:SF0">
    <property type="entry name" value="DIENELACTONE HYDROLASE DOMAIN-CONTAINING PROTEIN"/>
    <property type="match status" value="1"/>
</dbReference>
<dbReference type="InterPro" id="IPR050261">
    <property type="entry name" value="FrsA_esterase"/>
</dbReference>
<name>A0A3N1D020_9ACTN</name>
<comment type="caution">
    <text evidence="3">The sequence shown here is derived from an EMBL/GenBank/DDBJ whole genome shotgun (WGS) entry which is preliminary data.</text>
</comment>